<organism evidence="2">
    <name type="scientific">Caenorhabditis brenneri</name>
    <name type="common">Nematode worm</name>
    <dbReference type="NCBI Taxonomy" id="135651"/>
    <lineage>
        <taxon>Eukaryota</taxon>
        <taxon>Metazoa</taxon>
        <taxon>Ecdysozoa</taxon>
        <taxon>Nematoda</taxon>
        <taxon>Chromadorea</taxon>
        <taxon>Rhabditida</taxon>
        <taxon>Rhabditina</taxon>
        <taxon>Rhabditomorpha</taxon>
        <taxon>Rhabditoidea</taxon>
        <taxon>Rhabditidae</taxon>
        <taxon>Peloderinae</taxon>
        <taxon>Caenorhabditis</taxon>
    </lineage>
</organism>
<dbReference type="HOGENOM" id="CLU_2148058_0_0_1"/>
<evidence type="ECO:0000313" key="1">
    <source>
        <dbReference type="EMBL" id="EGT56698.1"/>
    </source>
</evidence>
<dbReference type="AlphaFoldDB" id="G0MG44"/>
<dbReference type="EMBL" id="GL379793">
    <property type="protein sequence ID" value="EGT56698.1"/>
    <property type="molecule type" value="Genomic_DNA"/>
</dbReference>
<sequence>MSEIKSEKKQIWSKEQRREKLLKIDEHLKETLKERSVPTAKDYEAMTFFDHVLVNIDFDKQMSVITELDPSMSFEYVSVDEAENAKEDGKSCWNRLKEASVGMMKKVVKRKN</sequence>
<evidence type="ECO:0000313" key="2">
    <source>
        <dbReference type="Proteomes" id="UP000008068"/>
    </source>
</evidence>
<keyword evidence="2" id="KW-1185">Reference proteome</keyword>
<name>G0MG44_CAEBE</name>
<accession>G0MG44</accession>
<proteinExistence type="predicted"/>
<dbReference type="Proteomes" id="UP000008068">
    <property type="component" value="Unassembled WGS sequence"/>
</dbReference>
<reference evidence="2" key="1">
    <citation type="submission" date="2011-07" db="EMBL/GenBank/DDBJ databases">
        <authorList>
            <consortium name="Caenorhabditis brenneri Sequencing and Analysis Consortium"/>
            <person name="Wilson R.K."/>
        </authorList>
    </citation>
    <scope>NUCLEOTIDE SEQUENCE [LARGE SCALE GENOMIC DNA]</scope>
    <source>
        <strain evidence="2">PB2801</strain>
    </source>
</reference>
<protein>
    <submittedName>
        <fullName evidence="1">Uncharacterized protein</fullName>
    </submittedName>
</protein>
<gene>
    <name evidence="1" type="ORF">CAEBREN_19482</name>
</gene>
<dbReference type="InParanoid" id="G0MG44"/>